<reference evidence="1 2" key="1">
    <citation type="journal article" date="2007" name="Nature">
        <title>Evolution of genes and genomes on the Drosophila phylogeny.</title>
        <authorList>
            <consortium name="Drosophila 12 Genomes Consortium"/>
            <person name="Clark A.G."/>
            <person name="Eisen M.B."/>
            <person name="Smith D.R."/>
            <person name="Bergman C.M."/>
            <person name="Oliver B."/>
            <person name="Markow T.A."/>
            <person name="Kaufman T.C."/>
            <person name="Kellis M."/>
            <person name="Gelbart W."/>
            <person name="Iyer V.N."/>
            <person name="Pollard D.A."/>
            <person name="Sackton T.B."/>
            <person name="Larracuente A.M."/>
            <person name="Singh N.D."/>
            <person name="Abad J.P."/>
            <person name="Abt D.N."/>
            <person name="Adryan B."/>
            <person name="Aguade M."/>
            <person name="Akashi H."/>
            <person name="Anderson W.W."/>
            <person name="Aquadro C.F."/>
            <person name="Ardell D.H."/>
            <person name="Arguello R."/>
            <person name="Artieri C.G."/>
            <person name="Barbash D.A."/>
            <person name="Barker D."/>
            <person name="Barsanti P."/>
            <person name="Batterham P."/>
            <person name="Batzoglou S."/>
            <person name="Begun D."/>
            <person name="Bhutkar A."/>
            <person name="Blanco E."/>
            <person name="Bosak S.A."/>
            <person name="Bradley R.K."/>
            <person name="Brand A.D."/>
            <person name="Brent M.R."/>
            <person name="Brooks A.N."/>
            <person name="Brown R.H."/>
            <person name="Butlin R.K."/>
            <person name="Caggese C."/>
            <person name="Calvi B.R."/>
            <person name="Bernardo de Carvalho A."/>
            <person name="Caspi A."/>
            <person name="Castrezana S."/>
            <person name="Celniker S.E."/>
            <person name="Chang J.L."/>
            <person name="Chapple C."/>
            <person name="Chatterji S."/>
            <person name="Chinwalla A."/>
            <person name="Civetta A."/>
            <person name="Clifton S.W."/>
            <person name="Comeron J.M."/>
            <person name="Costello J.C."/>
            <person name="Coyne J.A."/>
            <person name="Daub J."/>
            <person name="David R.G."/>
            <person name="Delcher A.L."/>
            <person name="Delehaunty K."/>
            <person name="Do C.B."/>
            <person name="Ebling H."/>
            <person name="Edwards K."/>
            <person name="Eickbush T."/>
            <person name="Evans J.D."/>
            <person name="Filipski A."/>
            <person name="Findeiss S."/>
            <person name="Freyhult E."/>
            <person name="Fulton L."/>
            <person name="Fulton R."/>
            <person name="Garcia A.C."/>
            <person name="Gardiner A."/>
            <person name="Garfield D.A."/>
            <person name="Garvin B.E."/>
            <person name="Gibson G."/>
            <person name="Gilbert D."/>
            <person name="Gnerre S."/>
            <person name="Godfrey J."/>
            <person name="Good R."/>
            <person name="Gotea V."/>
            <person name="Gravely B."/>
            <person name="Greenberg A.J."/>
            <person name="Griffiths-Jones S."/>
            <person name="Gross S."/>
            <person name="Guigo R."/>
            <person name="Gustafson E.A."/>
            <person name="Haerty W."/>
            <person name="Hahn M.W."/>
            <person name="Halligan D.L."/>
            <person name="Halpern A.L."/>
            <person name="Halter G.M."/>
            <person name="Han M.V."/>
            <person name="Heger A."/>
            <person name="Hillier L."/>
            <person name="Hinrichs A.S."/>
            <person name="Holmes I."/>
            <person name="Hoskins R.A."/>
            <person name="Hubisz M.J."/>
            <person name="Hultmark D."/>
            <person name="Huntley M.A."/>
            <person name="Jaffe D.B."/>
            <person name="Jagadeeshan S."/>
            <person name="Jeck W.R."/>
            <person name="Johnson J."/>
            <person name="Jones C.D."/>
            <person name="Jordan W.C."/>
            <person name="Karpen G.H."/>
            <person name="Kataoka E."/>
            <person name="Keightley P.D."/>
            <person name="Kheradpour P."/>
            <person name="Kirkness E.F."/>
            <person name="Koerich L.B."/>
            <person name="Kristiansen K."/>
            <person name="Kudrna D."/>
            <person name="Kulathinal R.J."/>
            <person name="Kumar S."/>
            <person name="Kwok R."/>
            <person name="Lander E."/>
            <person name="Langley C.H."/>
            <person name="Lapoint R."/>
            <person name="Lazzaro B.P."/>
            <person name="Lee S.J."/>
            <person name="Levesque L."/>
            <person name="Li R."/>
            <person name="Lin C.F."/>
            <person name="Lin M.F."/>
            <person name="Lindblad-Toh K."/>
            <person name="Llopart A."/>
            <person name="Long M."/>
            <person name="Low L."/>
            <person name="Lozovsky E."/>
            <person name="Lu J."/>
            <person name="Luo M."/>
            <person name="Machado C.A."/>
            <person name="Makalowski W."/>
            <person name="Marzo M."/>
            <person name="Matsuda M."/>
            <person name="Matzkin L."/>
            <person name="McAllister B."/>
            <person name="McBride C.S."/>
            <person name="McKernan B."/>
            <person name="McKernan K."/>
            <person name="Mendez-Lago M."/>
            <person name="Minx P."/>
            <person name="Mollenhauer M.U."/>
            <person name="Montooth K."/>
            <person name="Mount S.M."/>
            <person name="Mu X."/>
            <person name="Myers E."/>
            <person name="Negre B."/>
            <person name="Newfeld S."/>
            <person name="Nielsen R."/>
            <person name="Noor M.A."/>
            <person name="O'Grady P."/>
            <person name="Pachter L."/>
            <person name="Papaceit M."/>
            <person name="Parisi M.J."/>
            <person name="Parisi M."/>
            <person name="Parts L."/>
            <person name="Pedersen J.S."/>
            <person name="Pesole G."/>
            <person name="Phillippy A.M."/>
            <person name="Ponting C.P."/>
            <person name="Pop M."/>
            <person name="Porcelli D."/>
            <person name="Powell J.R."/>
            <person name="Prohaska S."/>
            <person name="Pruitt K."/>
            <person name="Puig M."/>
            <person name="Quesneville H."/>
            <person name="Ram K.R."/>
            <person name="Rand D."/>
            <person name="Rasmussen M.D."/>
            <person name="Reed L.K."/>
            <person name="Reenan R."/>
            <person name="Reily A."/>
            <person name="Remington K.A."/>
            <person name="Rieger T.T."/>
            <person name="Ritchie M.G."/>
            <person name="Robin C."/>
            <person name="Rogers Y.H."/>
            <person name="Rohde C."/>
            <person name="Rozas J."/>
            <person name="Rubenfield M.J."/>
            <person name="Ruiz A."/>
            <person name="Russo S."/>
            <person name="Salzberg S.L."/>
            <person name="Sanchez-Gracia A."/>
            <person name="Saranga D.J."/>
            <person name="Sato H."/>
            <person name="Schaeffer S.W."/>
            <person name="Schatz M.C."/>
            <person name="Schlenke T."/>
            <person name="Schwartz R."/>
            <person name="Segarra C."/>
            <person name="Singh R.S."/>
            <person name="Sirot L."/>
            <person name="Sirota M."/>
            <person name="Sisneros N.B."/>
            <person name="Smith C.D."/>
            <person name="Smith T.F."/>
            <person name="Spieth J."/>
            <person name="Stage D.E."/>
            <person name="Stark A."/>
            <person name="Stephan W."/>
            <person name="Strausberg R.L."/>
            <person name="Strempel S."/>
            <person name="Sturgill D."/>
            <person name="Sutton G."/>
            <person name="Sutton G.G."/>
            <person name="Tao W."/>
            <person name="Teichmann S."/>
            <person name="Tobari Y.N."/>
            <person name="Tomimura Y."/>
            <person name="Tsolas J.M."/>
            <person name="Valente V.L."/>
            <person name="Venter E."/>
            <person name="Venter J.C."/>
            <person name="Vicario S."/>
            <person name="Vieira F.G."/>
            <person name="Vilella A.J."/>
            <person name="Villasante A."/>
            <person name="Walenz B."/>
            <person name="Wang J."/>
            <person name="Wasserman M."/>
            <person name="Watts T."/>
            <person name="Wilson D."/>
            <person name="Wilson R.K."/>
            <person name="Wing R.A."/>
            <person name="Wolfner M.F."/>
            <person name="Wong A."/>
            <person name="Wong G.K."/>
            <person name="Wu C.I."/>
            <person name="Wu G."/>
            <person name="Yamamoto D."/>
            <person name="Yang H.P."/>
            <person name="Yang S.P."/>
            <person name="Yorke J.A."/>
            <person name="Yoshida K."/>
            <person name="Zdobnov E."/>
            <person name="Zhang P."/>
            <person name="Zhang Y."/>
            <person name="Zimin A.V."/>
            <person name="Baldwin J."/>
            <person name="Abdouelleil A."/>
            <person name="Abdulkadir J."/>
            <person name="Abebe A."/>
            <person name="Abera B."/>
            <person name="Abreu J."/>
            <person name="Acer S.C."/>
            <person name="Aftuck L."/>
            <person name="Alexander A."/>
            <person name="An P."/>
            <person name="Anderson E."/>
            <person name="Anderson S."/>
            <person name="Arachi H."/>
            <person name="Azer M."/>
            <person name="Bachantsang P."/>
            <person name="Barry A."/>
            <person name="Bayul T."/>
            <person name="Berlin A."/>
            <person name="Bessette D."/>
            <person name="Bloom T."/>
            <person name="Blye J."/>
            <person name="Boguslavskiy L."/>
            <person name="Bonnet C."/>
            <person name="Boukhgalter B."/>
            <person name="Bourzgui I."/>
            <person name="Brown A."/>
            <person name="Cahill P."/>
            <person name="Channer S."/>
            <person name="Cheshatsang Y."/>
            <person name="Chuda L."/>
            <person name="Citroen M."/>
            <person name="Collymore A."/>
            <person name="Cooke P."/>
            <person name="Costello M."/>
            <person name="D'Aco K."/>
            <person name="Daza R."/>
            <person name="De Haan G."/>
            <person name="DeGray S."/>
            <person name="DeMaso C."/>
            <person name="Dhargay N."/>
            <person name="Dooley K."/>
            <person name="Dooley E."/>
            <person name="Doricent M."/>
            <person name="Dorje P."/>
            <person name="Dorjee K."/>
            <person name="Dupes A."/>
            <person name="Elong R."/>
            <person name="Falk J."/>
            <person name="Farina A."/>
            <person name="Faro S."/>
            <person name="Ferguson D."/>
            <person name="Fisher S."/>
            <person name="Foley C.D."/>
            <person name="Franke A."/>
            <person name="Friedrich D."/>
            <person name="Gadbois L."/>
            <person name="Gearin G."/>
            <person name="Gearin C.R."/>
            <person name="Giannoukos G."/>
            <person name="Goode T."/>
            <person name="Graham J."/>
            <person name="Grandbois E."/>
            <person name="Grewal S."/>
            <person name="Gyaltsen K."/>
            <person name="Hafez N."/>
            <person name="Hagos B."/>
            <person name="Hall J."/>
            <person name="Henson C."/>
            <person name="Hollinger A."/>
            <person name="Honan T."/>
            <person name="Huard M.D."/>
            <person name="Hughes L."/>
            <person name="Hurhula B."/>
            <person name="Husby M.E."/>
            <person name="Kamat A."/>
            <person name="Kanga B."/>
            <person name="Kashin S."/>
            <person name="Khazanovich D."/>
            <person name="Kisner P."/>
            <person name="Lance K."/>
            <person name="Lara M."/>
            <person name="Lee W."/>
            <person name="Lennon N."/>
            <person name="Letendre F."/>
            <person name="LeVine R."/>
            <person name="Lipovsky A."/>
            <person name="Liu X."/>
            <person name="Liu J."/>
            <person name="Liu S."/>
            <person name="Lokyitsang T."/>
            <person name="Lokyitsang Y."/>
            <person name="Lubonja R."/>
            <person name="Lui A."/>
            <person name="MacDonald P."/>
            <person name="Magnisalis V."/>
            <person name="Maru K."/>
            <person name="Matthews C."/>
            <person name="McCusker W."/>
            <person name="McDonough S."/>
            <person name="Mehta T."/>
            <person name="Meldrim J."/>
            <person name="Meneus L."/>
            <person name="Mihai O."/>
            <person name="Mihalev A."/>
            <person name="Mihova T."/>
            <person name="Mittelman R."/>
            <person name="Mlenga V."/>
            <person name="Montmayeur A."/>
            <person name="Mulrain L."/>
            <person name="Navidi A."/>
            <person name="Naylor J."/>
            <person name="Negash T."/>
            <person name="Nguyen T."/>
            <person name="Nguyen N."/>
            <person name="Nicol R."/>
            <person name="Norbu C."/>
            <person name="Norbu N."/>
            <person name="Novod N."/>
            <person name="O'Neill B."/>
            <person name="Osman S."/>
            <person name="Markiewicz E."/>
            <person name="Oyono O.L."/>
            <person name="Patti C."/>
            <person name="Phunkhang P."/>
            <person name="Pierre F."/>
            <person name="Priest M."/>
            <person name="Raghuraman S."/>
            <person name="Rege F."/>
            <person name="Reyes R."/>
            <person name="Rise C."/>
            <person name="Rogov P."/>
            <person name="Ross K."/>
            <person name="Ryan E."/>
            <person name="Settipalli S."/>
            <person name="Shea T."/>
            <person name="Sherpa N."/>
            <person name="Shi L."/>
            <person name="Shih D."/>
            <person name="Sparrow T."/>
            <person name="Spaulding J."/>
            <person name="Stalker J."/>
            <person name="Stange-Thomann N."/>
            <person name="Stavropoulos S."/>
            <person name="Stone C."/>
            <person name="Strader C."/>
            <person name="Tesfaye S."/>
            <person name="Thomson T."/>
            <person name="Thoulutsang Y."/>
            <person name="Thoulutsang D."/>
            <person name="Topham K."/>
            <person name="Topping I."/>
            <person name="Tsamla T."/>
            <person name="Vassiliev H."/>
            <person name="Vo A."/>
            <person name="Wangchuk T."/>
            <person name="Wangdi T."/>
            <person name="Weiand M."/>
            <person name="Wilkinson J."/>
            <person name="Wilson A."/>
            <person name="Yadav S."/>
            <person name="Young G."/>
            <person name="Yu Q."/>
            <person name="Zembek L."/>
            <person name="Zhong D."/>
            <person name="Zimmer A."/>
            <person name="Zwirko Z."/>
            <person name="Jaffe D.B."/>
            <person name="Alvarez P."/>
            <person name="Brockman W."/>
            <person name="Butler J."/>
            <person name="Chin C."/>
            <person name="Gnerre S."/>
            <person name="Grabherr M."/>
            <person name="Kleber M."/>
            <person name="Mauceli E."/>
            <person name="MacCallum I."/>
        </authorList>
    </citation>
    <scope>NUCLEOTIDE SEQUENCE [LARGE SCALE GENOMIC DNA]</scope>
    <source>
        <strain evidence="2">Tucson 15287-2541.00</strain>
    </source>
</reference>
<dbReference type="HOGENOM" id="CLU_2111364_0_0_1"/>
<sequence length="115" mass="13840">MVNFNNPTKIMVNRCMELLNAKIANARTQHIAKRAAVQRFIPRTVDTKAMYRERQKAKNYEVSKRLSMWEQDNGQAFDTTKNTRLDHLHYKHHKVNERTYHCTWANFPEDHRVRQ</sequence>
<name>B4JFY0_DROGR</name>
<organism evidence="2">
    <name type="scientific">Drosophila grimshawi</name>
    <name type="common">Hawaiian fruit fly</name>
    <name type="synonym">Idiomyia grimshawi</name>
    <dbReference type="NCBI Taxonomy" id="7222"/>
    <lineage>
        <taxon>Eukaryota</taxon>
        <taxon>Metazoa</taxon>
        <taxon>Ecdysozoa</taxon>
        <taxon>Arthropoda</taxon>
        <taxon>Hexapoda</taxon>
        <taxon>Insecta</taxon>
        <taxon>Pterygota</taxon>
        <taxon>Neoptera</taxon>
        <taxon>Endopterygota</taxon>
        <taxon>Diptera</taxon>
        <taxon>Brachycera</taxon>
        <taxon>Muscomorpha</taxon>
        <taxon>Ephydroidea</taxon>
        <taxon>Drosophilidae</taxon>
        <taxon>Drosophila</taxon>
        <taxon>Hawaiian Drosophila</taxon>
    </lineage>
</organism>
<dbReference type="PhylomeDB" id="B4JFY0"/>
<dbReference type="InParanoid" id="B4JFY0"/>
<protein>
    <submittedName>
        <fullName evidence="1">GH18794</fullName>
    </submittedName>
</protein>
<evidence type="ECO:0000313" key="2">
    <source>
        <dbReference type="Proteomes" id="UP000001070"/>
    </source>
</evidence>
<dbReference type="KEGG" id="dgr:6564104"/>
<proteinExistence type="predicted"/>
<dbReference type="Proteomes" id="UP000001070">
    <property type="component" value="Unassembled WGS sequence"/>
</dbReference>
<accession>B4JFY0</accession>
<dbReference type="STRING" id="7222.B4JFY0"/>
<keyword evidence="2" id="KW-1185">Reference proteome</keyword>
<evidence type="ECO:0000313" key="1">
    <source>
        <dbReference type="EMBL" id="EDV92519.1"/>
    </source>
</evidence>
<dbReference type="eggNOG" id="ENOG502T98P">
    <property type="taxonomic scope" value="Eukaryota"/>
</dbReference>
<gene>
    <name evidence="1" type="primary">Dgri\GH18794</name>
    <name evidence="1" type="ORF">Dgri_GH18794</name>
</gene>
<dbReference type="AlphaFoldDB" id="B4JFY0"/>
<dbReference type="OrthoDB" id="7852729at2759"/>
<dbReference type="EMBL" id="CH916369">
    <property type="protein sequence ID" value="EDV92519.1"/>
    <property type="molecule type" value="Genomic_DNA"/>
</dbReference>